<dbReference type="Proteomes" id="UP000054770">
    <property type="component" value="Unassembled WGS sequence"/>
</dbReference>
<organism evidence="2 3">
    <name type="scientific">Caballeronia choica</name>
    <dbReference type="NCBI Taxonomy" id="326476"/>
    <lineage>
        <taxon>Bacteria</taxon>
        <taxon>Pseudomonadati</taxon>
        <taxon>Pseudomonadota</taxon>
        <taxon>Betaproteobacteria</taxon>
        <taxon>Burkholderiales</taxon>
        <taxon>Burkholderiaceae</taxon>
        <taxon>Caballeronia</taxon>
    </lineage>
</organism>
<dbReference type="EMBL" id="FCON02000253">
    <property type="protein sequence ID" value="SAL86929.1"/>
    <property type="molecule type" value="Genomic_DNA"/>
</dbReference>
<comment type="caution">
    <text evidence="2">The sequence shown here is derived from an EMBL/GenBank/DDBJ whole genome shotgun (WGS) entry which is preliminary data.</text>
</comment>
<reference evidence="2" key="1">
    <citation type="submission" date="2016-01" db="EMBL/GenBank/DDBJ databases">
        <authorList>
            <person name="Peeters C."/>
        </authorList>
    </citation>
    <scope>NUCLEOTIDE SEQUENCE [LARGE SCALE GENOMIC DNA]</scope>
    <source>
        <strain evidence="2">LMG 22940</strain>
    </source>
</reference>
<feature type="compositionally biased region" description="Low complexity" evidence="1">
    <location>
        <begin position="183"/>
        <end position="201"/>
    </location>
</feature>
<evidence type="ECO:0000256" key="1">
    <source>
        <dbReference type="SAM" id="MobiDB-lite"/>
    </source>
</evidence>
<sequence length="207" mass="23164">MFAINTNRMPPLRTTAARDRVESCPDAMQAISCSRQALAHLHALFRHLSNGNAGAPIRLALRYRLHYNVRSLPRALLGVMDCPLRRASFLLDQECVPSRALAACCRSMRGRLCAGLLSLGFHYLPPIKRPGQWRRSGRYTKKNDLLIGWQSIPPTTSPQYHQHDPRKRRTTGYAAGPDRPRPSSRLSAPVRSARSAAAPDPDQADHR</sequence>
<evidence type="ECO:0000313" key="2">
    <source>
        <dbReference type="EMBL" id="SAL86929.1"/>
    </source>
</evidence>
<evidence type="ECO:0000313" key="3">
    <source>
        <dbReference type="Proteomes" id="UP000054770"/>
    </source>
</evidence>
<name>A0A158L1N9_9BURK</name>
<dbReference type="AlphaFoldDB" id="A0A158L1N9"/>
<keyword evidence="3" id="KW-1185">Reference proteome</keyword>
<feature type="region of interest" description="Disordered" evidence="1">
    <location>
        <begin position="150"/>
        <end position="207"/>
    </location>
</feature>
<gene>
    <name evidence="2" type="ORF">AWB68_08206</name>
</gene>
<accession>A0A158L1N9</accession>
<proteinExistence type="predicted"/>
<protein>
    <submittedName>
        <fullName evidence="2">Uncharacterized protein</fullName>
    </submittedName>
</protein>